<comment type="caution">
    <text evidence="1">Lacks conserved residue(s) required for the propagation of feature annotation.</text>
</comment>
<dbReference type="GO" id="GO:0000160">
    <property type="term" value="P:phosphorelay signal transduction system"/>
    <property type="evidence" value="ECO:0007669"/>
    <property type="project" value="InterPro"/>
</dbReference>
<evidence type="ECO:0000313" key="4">
    <source>
        <dbReference type="Proteomes" id="UP000050463"/>
    </source>
</evidence>
<evidence type="ECO:0000256" key="1">
    <source>
        <dbReference type="PROSITE-ProRule" id="PRU00169"/>
    </source>
</evidence>
<organism evidence="3 4">
    <name type="scientific">Vibrio splendidus</name>
    <dbReference type="NCBI Taxonomy" id="29497"/>
    <lineage>
        <taxon>Bacteria</taxon>
        <taxon>Pseudomonadati</taxon>
        <taxon>Pseudomonadota</taxon>
        <taxon>Gammaproteobacteria</taxon>
        <taxon>Vibrionales</taxon>
        <taxon>Vibrionaceae</taxon>
        <taxon>Vibrio</taxon>
    </lineage>
</organism>
<dbReference type="SUPFAM" id="SSF52172">
    <property type="entry name" value="CheY-like"/>
    <property type="match status" value="1"/>
</dbReference>
<reference evidence="3 4" key="1">
    <citation type="submission" date="2015-08" db="EMBL/GenBank/DDBJ databases">
        <title>Draft Genome Sequence of Vibrio splendidus UCD-SED7.</title>
        <authorList>
            <person name="Lee R.D."/>
            <person name="Lang J.M."/>
            <person name="Coil D.A."/>
            <person name="Jospin G."/>
            <person name="Eisen J.A."/>
        </authorList>
    </citation>
    <scope>NUCLEOTIDE SEQUENCE [LARGE SCALE GENOMIC DNA]</scope>
    <source>
        <strain evidence="3 4">UCD-SED7</strain>
    </source>
</reference>
<accession>A0A837P0B1</accession>
<evidence type="ECO:0000259" key="2">
    <source>
        <dbReference type="PROSITE" id="PS50110"/>
    </source>
</evidence>
<protein>
    <recommendedName>
        <fullName evidence="2">Response regulatory domain-containing protein</fullName>
    </recommendedName>
</protein>
<name>A0A837P0B1_VIBSP</name>
<sequence length="73" mass="8213">MPKLSQIIKARSPQTPIIALSGESGQHELDMISKLMDGRLEKPTSLKALQHVLDNWLKKDMRANVSKETQSED</sequence>
<dbReference type="InterPro" id="IPR011006">
    <property type="entry name" value="CheY-like_superfamily"/>
</dbReference>
<dbReference type="AlphaFoldDB" id="A0A837P0B1"/>
<dbReference type="InterPro" id="IPR001789">
    <property type="entry name" value="Sig_transdc_resp-reg_receiver"/>
</dbReference>
<dbReference type="Gene3D" id="3.40.50.2300">
    <property type="match status" value="1"/>
</dbReference>
<evidence type="ECO:0000313" key="3">
    <source>
        <dbReference type="EMBL" id="KPL96078.1"/>
    </source>
</evidence>
<comment type="caution">
    <text evidence="3">The sequence shown here is derived from an EMBL/GenBank/DDBJ whole genome shotgun (WGS) entry which is preliminary data.</text>
</comment>
<feature type="domain" description="Response regulatory" evidence="2">
    <location>
        <begin position="1"/>
        <end position="57"/>
    </location>
</feature>
<proteinExistence type="predicted"/>
<gene>
    <name evidence="3" type="ORF">AN168_01855</name>
</gene>
<dbReference type="PROSITE" id="PS50110">
    <property type="entry name" value="RESPONSE_REGULATORY"/>
    <property type="match status" value="1"/>
</dbReference>
<dbReference type="EMBL" id="LIZK01000001">
    <property type="protein sequence ID" value="KPL96078.1"/>
    <property type="molecule type" value="Genomic_DNA"/>
</dbReference>
<dbReference type="Proteomes" id="UP000050463">
    <property type="component" value="Unassembled WGS sequence"/>
</dbReference>